<sequence length="193" mass="20892">MRPAAEVGEVAFGVERNLFDRRNALDQLGLVVLADALEISHRLVARQHLAGNRNIAPGEFGHAPLDRLQVFRGERPLVGKIIIEAVVDHRADSHLRIREQLLDRISQEVSGGVANDVEALGVALGNDGEVGVSADEMGGIDQRPVHATGQGGPRKTSANARGDFQNRDRRVECALGAIRQADNRHSASRKLDP</sequence>
<reference evidence="2" key="1">
    <citation type="submission" date="2016-10" db="EMBL/GenBank/DDBJ databases">
        <title>Sequence of Gallionella enrichment culture.</title>
        <authorList>
            <person name="Poehlein A."/>
            <person name="Muehling M."/>
            <person name="Daniel R."/>
        </authorList>
    </citation>
    <scope>NUCLEOTIDE SEQUENCE</scope>
</reference>
<name>A0A1J5Q0R2_9ZZZZ</name>
<dbReference type="EMBL" id="MLJW01001657">
    <property type="protein sequence ID" value="OIQ77262.1"/>
    <property type="molecule type" value="Genomic_DNA"/>
</dbReference>
<proteinExistence type="predicted"/>
<protein>
    <submittedName>
        <fullName evidence="2">Uncharacterized protein</fullName>
    </submittedName>
</protein>
<evidence type="ECO:0000256" key="1">
    <source>
        <dbReference type="SAM" id="MobiDB-lite"/>
    </source>
</evidence>
<gene>
    <name evidence="2" type="ORF">GALL_410420</name>
</gene>
<dbReference type="AlphaFoldDB" id="A0A1J5Q0R2"/>
<comment type="caution">
    <text evidence="2">The sequence shown here is derived from an EMBL/GenBank/DDBJ whole genome shotgun (WGS) entry which is preliminary data.</text>
</comment>
<feature type="region of interest" description="Disordered" evidence="1">
    <location>
        <begin position="141"/>
        <end position="166"/>
    </location>
</feature>
<evidence type="ECO:0000313" key="2">
    <source>
        <dbReference type="EMBL" id="OIQ77262.1"/>
    </source>
</evidence>
<dbReference type="AntiFam" id="ANF00209">
    <property type="entry name" value="Shadow ORF (opposite thrS)"/>
</dbReference>
<organism evidence="2">
    <name type="scientific">mine drainage metagenome</name>
    <dbReference type="NCBI Taxonomy" id="410659"/>
    <lineage>
        <taxon>unclassified sequences</taxon>
        <taxon>metagenomes</taxon>
        <taxon>ecological metagenomes</taxon>
    </lineage>
</organism>
<accession>A0A1J5Q0R2</accession>